<name>A0A914WVF8_9BILA</name>
<evidence type="ECO:0000313" key="2">
    <source>
        <dbReference type="WBParaSite" id="PSAMB.scaffold538size47747.g6913.t1"/>
    </source>
</evidence>
<protein>
    <submittedName>
        <fullName evidence="2">Uncharacterized protein</fullName>
    </submittedName>
</protein>
<dbReference type="WBParaSite" id="PSAMB.scaffold538size47747.g6913.t1">
    <property type="protein sequence ID" value="PSAMB.scaffold538size47747.g6913.t1"/>
    <property type="gene ID" value="PSAMB.scaffold538size47747.g6913"/>
</dbReference>
<reference evidence="2" key="1">
    <citation type="submission" date="2022-11" db="UniProtKB">
        <authorList>
            <consortium name="WormBaseParasite"/>
        </authorList>
    </citation>
    <scope>IDENTIFICATION</scope>
</reference>
<dbReference type="AlphaFoldDB" id="A0A914WVF8"/>
<sequence>MDAYDSAPRLVLSGKQWRKGCGRRAAVQCRPYAGPASTAASGLLCSVTRNPVSCPAADASGCPVDARAAFNESRVKSPRPLALCVVLRVRSPRTTPSSLSPFAATFGVS</sequence>
<keyword evidence="1" id="KW-1185">Reference proteome</keyword>
<proteinExistence type="predicted"/>
<accession>A0A914WVF8</accession>
<dbReference type="Proteomes" id="UP000887566">
    <property type="component" value="Unplaced"/>
</dbReference>
<organism evidence="1 2">
    <name type="scientific">Plectus sambesii</name>
    <dbReference type="NCBI Taxonomy" id="2011161"/>
    <lineage>
        <taxon>Eukaryota</taxon>
        <taxon>Metazoa</taxon>
        <taxon>Ecdysozoa</taxon>
        <taxon>Nematoda</taxon>
        <taxon>Chromadorea</taxon>
        <taxon>Plectida</taxon>
        <taxon>Plectina</taxon>
        <taxon>Plectoidea</taxon>
        <taxon>Plectidae</taxon>
        <taxon>Plectus</taxon>
    </lineage>
</organism>
<evidence type="ECO:0000313" key="1">
    <source>
        <dbReference type="Proteomes" id="UP000887566"/>
    </source>
</evidence>